<protein>
    <submittedName>
        <fullName evidence="2">Uncharacterized protein</fullName>
    </submittedName>
</protein>
<feature type="region of interest" description="Disordered" evidence="1">
    <location>
        <begin position="1"/>
        <end position="58"/>
    </location>
</feature>
<dbReference type="EMBL" id="CAUEEQ010001469">
    <property type="protein sequence ID" value="CAJ0919867.1"/>
    <property type="molecule type" value="Genomic_DNA"/>
</dbReference>
<gene>
    <name evidence="2" type="ORF">RIMI_LOCUS1142550</name>
</gene>
<organism evidence="2 3">
    <name type="scientific">Ranitomeya imitator</name>
    <name type="common">mimic poison frog</name>
    <dbReference type="NCBI Taxonomy" id="111125"/>
    <lineage>
        <taxon>Eukaryota</taxon>
        <taxon>Metazoa</taxon>
        <taxon>Chordata</taxon>
        <taxon>Craniata</taxon>
        <taxon>Vertebrata</taxon>
        <taxon>Euteleostomi</taxon>
        <taxon>Amphibia</taxon>
        <taxon>Batrachia</taxon>
        <taxon>Anura</taxon>
        <taxon>Neobatrachia</taxon>
        <taxon>Hyloidea</taxon>
        <taxon>Dendrobatidae</taxon>
        <taxon>Dendrobatinae</taxon>
        <taxon>Ranitomeya</taxon>
    </lineage>
</organism>
<keyword evidence="3" id="KW-1185">Reference proteome</keyword>
<reference evidence="2" key="1">
    <citation type="submission" date="2023-07" db="EMBL/GenBank/DDBJ databases">
        <authorList>
            <person name="Stuckert A."/>
        </authorList>
    </citation>
    <scope>NUCLEOTIDE SEQUENCE</scope>
</reference>
<accession>A0ABN9KTI6</accession>
<dbReference type="Proteomes" id="UP001176940">
    <property type="component" value="Unassembled WGS sequence"/>
</dbReference>
<comment type="caution">
    <text evidence="2">The sequence shown here is derived from an EMBL/GenBank/DDBJ whole genome shotgun (WGS) entry which is preliminary data.</text>
</comment>
<evidence type="ECO:0000256" key="1">
    <source>
        <dbReference type="SAM" id="MobiDB-lite"/>
    </source>
</evidence>
<evidence type="ECO:0000313" key="3">
    <source>
        <dbReference type="Proteomes" id="UP001176940"/>
    </source>
</evidence>
<feature type="compositionally biased region" description="Polar residues" evidence="1">
    <location>
        <begin position="19"/>
        <end position="30"/>
    </location>
</feature>
<proteinExistence type="predicted"/>
<sequence length="183" mass="20758">MSRYEQTGKGRQADGRTWGNRQLNERSLWSESGRGEFVKSSTKQSQEKKMGRPSRGSFRLHELEAPLIQGNDSIQDGVQSGPHQRYPCQNRGHFTKKNSQLGILDSKTVEFLTKRNLVIPVFNTLLKIHKNLQNPPGRPIETSTESILTPISIFLEKIVTPIIQSTPSFLLDTGAFLNRIRTR</sequence>
<name>A0ABN9KTI6_9NEOB</name>
<evidence type="ECO:0000313" key="2">
    <source>
        <dbReference type="EMBL" id="CAJ0919867.1"/>
    </source>
</evidence>
<feature type="compositionally biased region" description="Basic and acidic residues" evidence="1">
    <location>
        <begin position="1"/>
        <end position="14"/>
    </location>
</feature>